<dbReference type="Gene3D" id="3.40.640.10">
    <property type="entry name" value="Type I PLP-dependent aspartate aminotransferase-like (Major domain)"/>
    <property type="match status" value="1"/>
</dbReference>
<dbReference type="EMBL" id="LPZR01000187">
    <property type="protein sequence ID" value="KYO50922.1"/>
    <property type="molecule type" value="Genomic_DNA"/>
</dbReference>
<name>A0A162KC91_9PROT</name>
<sequence length="400" mass="43216">MGSCNDALDGTPFSVFEDLERRIRAAGHDRPHRLHQGKTTFQPAASLAEWPAGAFELEAHHHASPAGIAGLTRRIAEVETGRLGRTVTAGDVLVTCGASHAIHLVLAAVTRPGDEVIILSPQWLFAVGLVRAANAVPVEVPVFVDLAADASFDFLSRVEAAIGPRTRAIYFNTPNNPTGYSMTPAQLSGLAALAEAHDLWLISDDAYENYDFSDHGFTEISTLDRAVDRTFQVHSFSKSYIMPGYRVGYLVCPPGMADRLRKYGLYSVYSIATASQYGAFQALNEDPARLARRHADVRRVRDITLDLLAVPHTGIMGGFYTFLDLGGETAADTDAFIDRCIARGVTLAPGTAFGTGFDRYARLCFTAVTEADLPAALQTINQVHAALQGRSLRPQRSAVA</sequence>
<dbReference type="InterPro" id="IPR015424">
    <property type="entry name" value="PyrdxlP-dep_Trfase"/>
</dbReference>
<evidence type="ECO:0000259" key="8">
    <source>
        <dbReference type="Pfam" id="PF00155"/>
    </source>
</evidence>
<dbReference type="PANTHER" id="PTHR46383">
    <property type="entry name" value="ASPARTATE AMINOTRANSFERASE"/>
    <property type="match status" value="1"/>
</dbReference>
<evidence type="ECO:0000256" key="7">
    <source>
        <dbReference type="ARBA" id="ARBA00049185"/>
    </source>
</evidence>
<protein>
    <recommendedName>
        <fullName evidence="3">aspartate transaminase</fullName>
        <ecNumber evidence="3">2.6.1.1</ecNumber>
    </recommendedName>
</protein>
<accession>A0A162KC91</accession>
<dbReference type="PANTHER" id="PTHR46383:SF1">
    <property type="entry name" value="ASPARTATE AMINOTRANSFERASE"/>
    <property type="match status" value="1"/>
</dbReference>
<comment type="cofactor">
    <cofactor evidence="1">
        <name>pyridoxal 5'-phosphate</name>
        <dbReference type="ChEBI" id="CHEBI:597326"/>
    </cofactor>
</comment>
<comment type="caution">
    <text evidence="9">The sequence shown here is derived from an EMBL/GenBank/DDBJ whole genome shotgun (WGS) entry which is preliminary data.</text>
</comment>
<dbReference type="RefSeq" id="WP_062767271.1">
    <property type="nucleotide sequence ID" value="NZ_CP121043.1"/>
</dbReference>
<evidence type="ECO:0000256" key="6">
    <source>
        <dbReference type="ARBA" id="ARBA00022898"/>
    </source>
</evidence>
<evidence type="ECO:0000256" key="1">
    <source>
        <dbReference type="ARBA" id="ARBA00001933"/>
    </source>
</evidence>
<organism evidence="9 10">
    <name type="scientific">Tistrella mobilis</name>
    <dbReference type="NCBI Taxonomy" id="171437"/>
    <lineage>
        <taxon>Bacteria</taxon>
        <taxon>Pseudomonadati</taxon>
        <taxon>Pseudomonadota</taxon>
        <taxon>Alphaproteobacteria</taxon>
        <taxon>Geminicoccales</taxon>
        <taxon>Geminicoccaceae</taxon>
        <taxon>Tistrella</taxon>
    </lineage>
</organism>
<dbReference type="SUPFAM" id="SSF53383">
    <property type="entry name" value="PLP-dependent transferases"/>
    <property type="match status" value="1"/>
</dbReference>
<keyword evidence="5" id="KW-0808">Transferase</keyword>
<dbReference type="InterPro" id="IPR004839">
    <property type="entry name" value="Aminotransferase_I/II_large"/>
</dbReference>
<dbReference type="InterPro" id="IPR050596">
    <property type="entry name" value="AspAT/PAT-like"/>
</dbReference>
<dbReference type="GO" id="GO:0030170">
    <property type="term" value="F:pyridoxal phosphate binding"/>
    <property type="evidence" value="ECO:0007669"/>
    <property type="project" value="InterPro"/>
</dbReference>
<dbReference type="GO" id="GO:0004069">
    <property type="term" value="F:L-aspartate:2-oxoglutarate aminotransferase activity"/>
    <property type="evidence" value="ECO:0007669"/>
    <property type="project" value="UniProtKB-EC"/>
</dbReference>
<dbReference type="EC" id="2.6.1.1" evidence="3"/>
<dbReference type="GeneID" id="97239798"/>
<evidence type="ECO:0000256" key="2">
    <source>
        <dbReference type="ARBA" id="ARBA00007441"/>
    </source>
</evidence>
<keyword evidence="4" id="KW-0032">Aminotransferase</keyword>
<dbReference type="Proteomes" id="UP000075787">
    <property type="component" value="Unassembled WGS sequence"/>
</dbReference>
<dbReference type="Pfam" id="PF00155">
    <property type="entry name" value="Aminotran_1_2"/>
    <property type="match status" value="1"/>
</dbReference>
<gene>
    <name evidence="9" type="ORF">AUP44_11025</name>
</gene>
<evidence type="ECO:0000256" key="5">
    <source>
        <dbReference type="ARBA" id="ARBA00022679"/>
    </source>
</evidence>
<proteinExistence type="inferred from homology"/>
<evidence type="ECO:0000313" key="10">
    <source>
        <dbReference type="Proteomes" id="UP000075787"/>
    </source>
</evidence>
<evidence type="ECO:0000313" key="9">
    <source>
        <dbReference type="EMBL" id="KYO50922.1"/>
    </source>
</evidence>
<comment type="catalytic activity">
    <reaction evidence="7">
        <text>L-aspartate + 2-oxoglutarate = oxaloacetate + L-glutamate</text>
        <dbReference type="Rhea" id="RHEA:21824"/>
        <dbReference type="ChEBI" id="CHEBI:16452"/>
        <dbReference type="ChEBI" id="CHEBI:16810"/>
        <dbReference type="ChEBI" id="CHEBI:29985"/>
        <dbReference type="ChEBI" id="CHEBI:29991"/>
        <dbReference type="EC" id="2.6.1.1"/>
    </reaction>
</comment>
<reference evidence="9 10" key="1">
    <citation type="submission" date="2015-12" db="EMBL/GenBank/DDBJ databases">
        <title>Genome sequence of Tistrella mobilis MCCC 1A02139.</title>
        <authorList>
            <person name="Lu L."/>
            <person name="Lai Q."/>
            <person name="Shao Z."/>
            <person name="Qian P."/>
        </authorList>
    </citation>
    <scope>NUCLEOTIDE SEQUENCE [LARGE SCALE GENOMIC DNA]</scope>
    <source>
        <strain evidence="9 10">MCCC 1A02139</strain>
    </source>
</reference>
<keyword evidence="6" id="KW-0663">Pyridoxal phosphate</keyword>
<dbReference type="OrthoDB" id="9766084at2"/>
<feature type="domain" description="Aminotransferase class I/classII large" evidence="8">
    <location>
        <begin position="87"/>
        <end position="380"/>
    </location>
</feature>
<dbReference type="AlphaFoldDB" id="A0A162KC91"/>
<dbReference type="CDD" id="cd00609">
    <property type="entry name" value="AAT_like"/>
    <property type="match status" value="1"/>
</dbReference>
<evidence type="ECO:0000256" key="4">
    <source>
        <dbReference type="ARBA" id="ARBA00022576"/>
    </source>
</evidence>
<dbReference type="GO" id="GO:0006520">
    <property type="term" value="P:amino acid metabolic process"/>
    <property type="evidence" value="ECO:0007669"/>
    <property type="project" value="InterPro"/>
</dbReference>
<comment type="similarity">
    <text evidence="2">Belongs to the class-I pyridoxal-phosphate-dependent aminotransferase family.</text>
</comment>
<evidence type="ECO:0000256" key="3">
    <source>
        <dbReference type="ARBA" id="ARBA00012753"/>
    </source>
</evidence>
<dbReference type="InterPro" id="IPR015421">
    <property type="entry name" value="PyrdxlP-dep_Trfase_major"/>
</dbReference>